<comment type="caution">
    <text evidence="1">The sequence shown here is derived from an EMBL/GenBank/DDBJ whole genome shotgun (WGS) entry which is preliminary data.</text>
</comment>
<evidence type="ECO:0000313" key="1">
    <source>
        <dbReference type="EMBL" id="CAK5064028.1"/>
    </source>
</evidence>
<proteinExistence type="predicted"/>
<keyword evidence="2" id="KW-1185">Reference proteome</keyword>
<gene>
    <name evidence="1" type="ORF">MENTE1834_LOCUS16911</name>
</gene>
<dbReference type="EMBL" id="CAVMJV010000019">
    <property type="protein sequence ID" value="CAK5064028.1"/>
    <property type="molecule type" value="Genomic_DNA"/>
</dbReference>
<organism evidence="1 2">
    <name type="scientific">Meloidogyne enterolobii</name>
    <name type="common">Root-knot nematode worm</name>
    <name type="synonym">Meloidogyne mayaguensis</name>
    <dbReference type="NCBI Taxonomy" id="390850"/>
    <lineage>
        <taxon>Eukaryota</taxon>
        <taxon>Metazoa</taxon>
        <taxon>Ecdysozoa</taxon>
        <taxon>Nematoda</taxon>
        <taxon>Chromadorea</taxon>
        <taxon>Rhabditida</taxon>
        <taxon>Tylenchina</taxon>
        <taxon>Tylenchomorpha</taxon>
        <taxon>Tylenchoidea</taxon>
        <taxon>Meloidogynidae</taxon>
        <taxon>Meloidogyninae</taxon>
        <taxon>Meloidogyne</taxon>
    </lineage>
</organism>
<name>A0ACB0YUR3_MELEN</name>
<protein>
    <submittedName>
        <fullName evidence="1">Uncharacterized protein</fullName>
    </submittedName>
</protein>
<accession>A0ACB0YUR3</accession>
<dbReference type="Proteomes" id="UP001497535">
    <property type="component" value="Unassembled WGS sequence"/>
</dbReference>
<sequence length="110" mass="12342">MGAAYEGLKWFRVYFQLWTCERSKSSDFLSLNSVSRKVEGKNFNGSEDHSLIKNNNKTFASSSGCSENCGNSNTLNREVYAPTVVISTPQVCTSSMQINRWTLVLISFLI</sequence>
<evidence type="ECO:0000313" key="2">
    <source>
        <dbReference type="Proteomes" id="UP001497535"/>
    </source>
</evidence>
<reference evidence="1" key="1">
    <citation type="submission" date="2023-11" db="EMBL/GenBank/DDBJ databases">
        <authorList>
            <person name="Poullet M."/>
        </authorList>
    </citation>
    <scope>NUCLEOTIDE SEQUENCE</scope>
    <source>
        <strain evidence="1">E1834</strain>
    </source>
</reference>